<dbReference type="InterPro" id="IPR036401">
    <property type="entry name" value="Ribosomal_eS17_sf"/>
</dbReference>
<dbReference type="NCBIfam" id="NF002242">
    <property type="entry name" value="PRK01151.1"/>
    <property type="match status" value="1"/>
</dbReference>
<evidence type="ECO:0000313" key="6">
    <source>
        <dbReference type="EMBL" id="SFL22808.1"/>
    </source>
</evidence>
<dbReference type="PANTHER" id="PTHR10732">
    <property type="entry name" value="40S RIBOSOMAL PROTEIN S17"/>
    <property type="match status" value="1"/>
</dbReference>
<comment type="similarity">
    <text evidence="1 4">Belongs to the eukaryotic ribosomal protein eS17 family.</text>
</comment>
<dbReference type="EMBL" id="FOTL01000003">
    <property type="protein sequence ID" value="SFL22808.1"/>
    <property type="molecule type" value="Genomic_DNA"/>
</dbReference>
<dbReference type="STRING" id="294671.YLM1_1141"/>
<evidence type="ECO:0000256" key="3">
    <source>
        <dbReference type="ARBA" id="ARBA00023274"/>
    </source>
</evidence>
<dbReference type="InterPro" id="IPR018273">
    <property type="entry name" value="Ribosomal_eS17_CS"/>
</dbReference>
<evidence type="ECO:0000313" key="7">
    <source>
        <dbReference type="Proteomes" id="UP000066376"/>
    </source>
</evidence>
<keyword evidence="7" id="KW-1185">Reference proteome</keyword>
<dbReference type="GeneID" id="28489444"/>
<dbReference type="GO" id="GO:1990904">
    <property type="term" value="C:ribonucleoprotein complex"/>
    <property type="evidence" value="ECO:0007669"/>
    <property type="project" value="UniProtKB-KW"/>
</dbReference>
<dbReference type="KEGG" id="mol:YLM1_1141"/>
<protein>
    <recommendedName>
        <fullName evidence="4">Small ribosomal subunit protein eS17</fullName>
    </recommendedName>
</protein>
<reference evidence="8" key="3">
    <citation type="submission" date="2016-10" db="EMBL/GenBank/DDBJ databases">
        <authorList>
            <person name="Varghese N."/>
        </authorList>
    </citation>
    <scope>NUCLEOTIDE SEQUENCE [LARGE SCALE GENOMIC DNA]</scope>
    <source>
        <strain evidence="8">DSM 16632</strain>
    </source>
</reference>
<reference evidence="7" key="2">
    <citation type="submission" date="2016-02" db="EMBL/GenBank/DDBJ databases">
        <title>The draft genome sequence of the rumen methanogen Methanobrevibacter olleyae YLM1.</title>
        <authorList>
            <consortium name="New Zealand Agricultural Greenhouse Gas Research Centre/Pastoral Greenhouse Gas Research Consortium"/>
            <person name="Kelly W.J."/>
            <person name="Li D."/>
            <person name="Lambie S.C."/>
            <person name="Attwood G.T."/>
            <person name="Altermann E."/>
            <person name="Leahy S.C."/>
        </authorList>
    </citation>
    <scope>NUCLEOTIDE SEQUENCE [LARGE SCALE GENOMIC DNA]</scope>
    <source>
        <strain evidence="7">YLM1</strain>
    </source>
</reference>
<dbReference type="GO" id="GO:0005840">
    <property type="term" value="C:ribosome"/>
    <property type="evidence" value="ECO:0007669"/>
    <property type="project" value="UniProtKB-KW"/>
</dbReference>
<gene>
    <name evidence="4" type="primary">rps17e</name>
    <name evidence="6" type="ORF">SAMN02910297_00270</name>
    <name evidence="5" type="ORF">YLM1_1141</name>
</gene>
<dbReference type="EMBL" id="CP014265">
    <property type="protein sequence ID" value="AMK15698.1"/>
    <property type="molecule type" value="Genomic_DNA"/>
</dbReference>
<accession>A0A126R0T7</accession>
<dbReference type="PROSITE" id="PS00712">
    <property type="entry name" value="RIBOSOMAL_S17E"/>
    <property type="match status" value="1"/>
</dbReference>
<dbReference type="Proteomes" id="UP000066376">
    <property type="component" value="Chromosome"/>
</dbReference>
<organism evidence="5 7">
    <name type="scientific">Methanobrevibacter olleyae</name>
    <dbReference type="NCBI Taxonomy" id="294671"/>
    <lineage>
        <taxon>Archaea</taxon>
        <taxon>Methanobacteriati</taxon>
        <taxon>Methanobacteriota</taxon>
        <taxon>Methanomada group</taxon>
        <taxon>Methanobacteria</taxon>
        <taxon>Methanobacteriales</taxon>
        <taxon>Methanobacteriaceae</taxon>
        <taxon>Methanobrevibacter</taxon>
    </lineage>
</organism>
<evidence type="ECO:0000313" key="8">
    <source>
        <dbReference type="Proteomes" id="UP000183442"/>
    </source>
</evidence>
<evidence type="ECO:0000256" key="2">
    <source>
        <dbReference type="ARBA" id="ARBA00022980"/>
    </source>
</evidence>
<keyword evidence="2 4" id="KW-0689">Ribosomal protein</keyword>
<dbReference type="GO" id="GO:0006412">
    <property type="term" value="P:translation"/>
    <property type="evidence" value="ECO:0007669"/>
    <property type="project" value="UniProtKB-UniRule"/>
</dbReference>
<dbReference type="GO" id="GO:0005829">
    <property type="term" value="C:cytosol"/>
    <property type="evidence" value="ECO:0007669"/>
    <property type="project" value="UniProtKB-ARBA"/>
</dbReference>
<dbReference type="Pfam" id="PF00833">
    <property type="entry name" value="Ribosomal_S17e"/>
    <property type="match status" value="1"/>
</dbReference>
<evidence type="ECO:0000256" key="1">
    <source>
        <dbReference type="ARBA" id="ARBA00010444"/>
    </source>
</evidence>
<reference evidence="6" key="4">
    <citation type="submission" date="2016-10" db="EMBL/GenBank/DDBJ databases">
        <authorList>
            <person name="de Groot N.N."/>
        </authorList>
    </citation>
    <scope>NUCLEOTIDE SEQUENCE [LARGE SCALE GENOMIC DNA]</scope>
    <source>
        <strain evidence="6">DSM 16632</strain>
    </source>
</reference>
<dbReference type="GO" id="GO:0003735">
    <property type="term" value="F:structural constituent of ribosome"/>
    <property type="evidence" value="ECO:0007669"/>
    <property type="project" value="InterPro"/>
</dbReference>
<reference evidence="5 7" key="1">
    <citation type="journal article" date="2016" name="Genome Announc.">
        <title>Draft Genome Sequence of the Rumen Methanogen Methanobrevibacter olleyae YLM1.</title>
        <authorList>
            <person name="Kelly W.J."/>
            <person name="Li D."/>
            <person name="Lambie S.C."/>
            <person name="Cox F."/>
            <person name="Attwood G.T."/>
            <person name="Altermann E."/>
            <person name="Leahy S.C."/>
        </authorList>
    </citation>
    <scope>NUCLEOTIDE SEQUENCE [LARGE SCALE GENOMIC DNA]</scope>
    <source>
        <strain evidence="5 7">YLM1</strain>
    </source>
</reference>
<proteinExistence type="inferred from homology"/>
<dbReference type="HAMAP" id="MF_00511">
    <property type="entry name" value="Ribosomal_eS17"/>
    <property type="match status" value="1"/>
</dbReference>
<dbReference type="AlphaFoldDB" id="A0A126R0T7"/>
<sequence length="65" mass="7474">MGNIRTSFVKRISKELIETNAGKFTTDFEENKKLVAEYSTVSTKHLRNKIAGYITRLVRQQANQV</sequence>
<evidence type="ECO:0000313" key="5">
    <source>
        <dbReference type="EMBL" id="AMK15698.1"/>
    </source>
</evidence>
<dbReference type="InterPro" id="IPR001210">
    <property type="entry name" value="Ribosomal_eS17"/>
</dbReference>
<name>A0A126R0T7_METOL</name>
<dbReference type="Proteomes" id="UP000183442">
    <property type="component" value="Unassembled WGS sequence"/>
</dbReference>
<dbReference type="PANTHER" id="PTHR10732:SF0">
    <property type="entry name" value="40S RIBOSOMAL PROTEIN S17"/>
    <property type="match status" value="1"/>
</dbReference>
<dbReference type="SUPFAM" id="SSF116820">
    <property type="entry name" value="Rps17e-like"/>
    <property type="match status" value="1"/>
</dbReference>
<keyword evidence="3 4" id="KW-0687">Ribonucleoprotein</keyword>
<dbReference type="OrthoDB" id="52479at2157"/>
<dbReference type="RefSeq" id="WP_067147147.1">
    <property type="nucleotide sequence ID" value="NZ_CP014265.1"/>
</dbReference>
<dbReference type="Gene3D" id="1.10.60.20">
    <property type="entry name" value="Ribosomal protein S17e-like"/>
    <property type="match status" value="1"/>
</dbReference>
<evidence type="ECO:0000256" key="4">
    <source>
        <dbReference type="HAMAP-Rule" id="MF_00511"/>
    </source>
</evidence>
<dbReference type="PATRIC" id="fig|294671.3.peg.1191"/>